<organism evidence="1 2">
    <name type="scientific">Pseudofrankia asymbiotica</name>
    <dbReference type="NCBI Taxonomy" id="1834516"/>
    <lineage>
        <taxon>Bacteria</taxon>
        <taxon>Bacillati</taxon>
        <taxon>Actinomycetota</taxon>
        <taxon>Actinomycetes</taxon>
        <taxon>Frankiales</taxon>
        <taxon>Frankiaceae</taxon>
        <taxon>Pseudofrankia</taxon>
    </lineage>
</organism>
<gene>
    <name evidence="1" type="ORF">BL253_31970</name>
</gene>
<proteinExistence type="predicted"/>
<evidence type="ECO:0000313" key="2">
    <source>
        <dbReference type="Proteomes" id="UP000188929"/>
    </source>
</evidence>
<comment type="caution">
    <text evidence="1">The sequence shown here is derived from an EMBL/GenBank/DDBJ whole genome shotgun (WGS) entry which is preliminary data.</text>
</comment>
<dbReference type="RefSeq" id="WP_076821233.1">
    <property type="nucleotide sequence ID" value="NZ_MOMC01000079.1"/>
</dbReference>
<dbReference type="STRING" id="1834516.BL253_31970"/>
<accession>A0A1V2I2N7</accession>
<reference evidence="2" key="1">
    <citation type="submission" date="2016-10" db="EMBL/GenBank/DDBJ databases">
        <title>Frankia sp. NRRL B-16386 Genome sequencing.</title>
        <authorList>
            <person name="Ghodhbane-Gtari F."/>
            <person name="Swanson E."/>
            <person name="Gueddou A."/>
            <person name="Hezbri K."/>
            <person name="Ktari K."/>
            <person name="Nouioui I."/>
            <person name="Morris K."/>
            <person name="Simpson S."/>
            <person name="Abebe-Akele F."/>
            <person name="Thomas K."/>
            <person name="Gtari M."/>
            <person name="Tisa L.S."/>
        </authorList>
    </citation>
    <scope>NUCLEOTIDE SEQUENCE [LARGE SCALE GENOMIC DNA]</scope>
    <source>
        <strain evidence="2">NRRL B-16386</strain>
    </source>
</reference>
<sequence length="97" mass="10476">MVDSTPADPAVEVDMDPYAARVEADLAAVADDRRRLAALLDTAAGALATAEAQQRRTPTRQVDFPGAPDDVALFLADARRMLRAARALMPEPEDITW</sequence>
<evidence type="ECO:0000313" key="1">
    <source>
        <dbReference type="EMBL" id="ONH23836.1"/>
    </source>
</evidence>
<name>A0A1V2I2N7_9ACTN</name>
<dbReference type="Proteomes" id="UP000188929">
    <property type="component" value="Unassembled WGS sequence"/>
</dbReference>
<keyword evidence="2" id="KW-1185">Reference proteome</keyword>
<dbReference type="EMBL" id="MOMC01000079">
    <property type="protein sequence ID" value="ONH23836.1"/>
    <property type="molecule type" value="Genomic_DNA"/>
</dbReference>
<dbReference type="AlphaFoldDB" id="A0A1V2I2N7"/>
<protein>
    <submittedName>
        <fullName evidence="1">Uncharacterized protein</fullName>
    </submittedName>
</protein>